<keyword evidence="2" id="KW-1185">Reference proteome</keyword>
<dbReference type="Proteomes" id="UP001164746">
    <property type="component" value="Chromosome 7"/>
</dbReference>
<name>A0ABY7EMI7_MYAAR</name>
<sequence length="25" mass="2903">MDSRPDRGVVCRMQYSAVPAHWRQG</sequence>
<proteinExistence type="predicted"/>
<gene>
    <name evidence="1" type="ORF">MAR_036269</name>
</gene>
<reference evidence="1" key="1">
    <citation type="submission" date="2022-11" db="EMBL/GenBank/DDBJ databases">
        <title>Centuries of genome instability and evolution in soft-shell clam transmissible cancer (bioRxiv).</title>
        <authorList>
            <person name="Hart S.F.M."/>
            <person name="Yonemitsu M.A."/>
            <person name="Giersch R.M."/>
            <person name="Beal B.F."/>
            <person name="Arriagada G."/>
            <person name="Davis B.W."/>
            <person name="Ostrander E.A."/>
            <person name="Goff S.P."/>
            <person name="Metzger M.J."/>
        </authorList>
    </citation>
    <scope>NUCLEOTIDE SEQUENCE</scope>
    <source>
        <strain evidence="1">MELC-2E11</strain>
        <tissue evidence="1">Siphon/mantle</tissue>
    </source>
</reference>
<evidence type="ECO:0000313" key="1">
    <source>
        <dbReference type="EMBL" id="WAR11193.1"/>
    </source>
</evidence>
<accession>A0ABY7EMI7</accession>
<protein>
    <submittedName>
        <fullName evidence="1">Uncharacterized protein</fullName>
    </submittedName>
</protein>
<organism evidence="1 2">
    <name type="scientific">Mya arenaria</name>
    <name type="common">Soft-shell clam</name>
    <dbReference type="NCBI Taxonomy" id="6604"/>
    <lineage>
        <taxon>Eukaryota</taxon>
        <taxon>Metazoa</taxon>
        <taxon>Spiralia</taxon>
        <taxon>Lophotrochozoa</taxon>
        <taxon>Mollusca</taxon>
        <taxon>Bivalvia</taxon>
        <taxon>Autobranchia</taxon>
        <taxon>Heteroconchia</taxon>
        <taxon>Euheterodonta</taxon>
        <taxon>Imparidentia</taxon>
        <taxon>Neoheterodontei</taxon>
        <taxon>Myida</taxon>
        <taxon>Myoidea</taxon>
        <taxon>Myidae</taxon>
        <taxon>Mya</taxon>
    </lineage>
</organism>
<evidence type="ECO:0000313" key="2">
    <source>
        <dbReference type="Proteomes" id="UP001164746"/>
    </source>
</evidence>
<dbReference type="EMBL" id="CP111018">
    <property type="protein sequence ID" value="WAR11193.1"/>
    <property type="molecule type" value="Genomic_DNA"/>
</dbReference>